<dbReference type="EMBL" id="VWZT01014823">
    <property type="protein sequence ID" value="NXI04795.1"/>
    <property type="molecule type" value="Genomic_DNA"/>
</dbReference>
<feature type="non-terminal residue" evidence="2">
    <location>
        <position position="1"/>
    </location>
</feature>
<reference evidence="2 3" key="1">
    <citation type="submission" date="2019-09" db="EMBL/GenBank/DDBJ databases">
        <title>Bird 10,000 Genomes (B10K) Project - Family phase.</title>
        <authorList>
            <person name="Zhang G."/>
        </authorList>
    </citation>
    <scope>NUCLEOTIDE SEQUENCE [LARGE SCALE GENOMIC DNA]</scope>
    <source>
        <strain evidence="2">B10K-DU-001-28</strain>
        <tissue evidence="2">Muscle</tissue>
    </source>
</reference>
<dbReference type="GO" id="GO:0051301">
    <property type="term" value="P:cell division"/>
    <property type="evidence" value="ECO:0007669"/>
    <property type="project" value="InterPro"/>
</dbReference>
<dbReference type="InterPro" id="IPR037388">
    <property type="entry name" value="Blinkin"/>
</dbReference>
<dbReference type="AlphaFoldDB" id="A0A7K9Q046"/>
<accession>A0A7K9Q046</accession>
<dbReference type="GO" id="GO:0008608">
    <property type="term" value="P:attachment of spindle microtubules to kinetochore"/>
    <property type="evidence" value="ECO:0007669"/>
    <property type="project" value="InterPro"/>
</dbReference>
<organism evidence="2 3">
    <name type="scientific">Pachycephala philippinensis</name>
    <name type="common">yellow-belllied whistler</name>
    <dbReference type="NCBI Taxonomy" id="449367"/>
    <lineage>
        <taxon>Eukaryota</taxon>
        <taxon>Metazoa</taxon>
        <taxon>Chordata</taxon>
        <taxon>Craniata</taxon>
        <taxon>Vertebrata</taxon>
        <taxon>Euteleostomi</taxon>
        <taxon>Archelosauria</taxon>
        <taxon>Archosauria</taxon>
        <taxon>Dinosauria</taxon>
        <taxon>Saurischia</taxon>
        <taxon>Theropoda</taxon>
        <taxon>Coelurosauria</taxon>
        <taxon>Aves</taxon>
        <taxon>Neognathae</taxon>
        <taxon>Neoaves</taxon>
        <taxon>Telluraves</taxon>
        <taxon>Australaves</taxon>
        <taxon>Passeriformes</taxon>
        <taxon>Corvoidea</taxon>
        <taxon>Pachycephalidae</taxon>
        <taxon>Pachycephala</taxon>
    </lineage>
</organism>
<evidence type="ECO:0000256" key="1">
    <source>
        <dbReference type="SAM" id="MobiDB-lite"/>
    </source>
</evidence>
<feature type="compositionally biased region" description="Polar residues" evidence="1">
    <location>
        <begin position="218"/>
        <end position="227"/>
    </location>
</feature>
<comment type="caution">
    <text evidence="2">The sequence shown here is derived from an EMBL/GenBank/DDBJ whole genome shotgun (WGS) entry which is preliminary data.</text>
</comment>
<evidence type="ECO:0000313" key="3">
    <source>
        <dbReference type="Proteomes" id="UP000570547"/>
    </source>
</evidence>
<dbReference type="Pfam" id="PF19221">
    <property type="entry name" value="MELT"/>
    <property type="match status" value="5"/>
</dbReference>
<dbReference type="GO" id="GO:0005634">
    <property type="term" value="C:nucleus"/>
    <property type="evidence" value="ECO:0007669"/>
    <property type="project" value="TreeGrafter"/>
</dbReference>
<dbReference type="GO" id="GO:0034501">
    <property type="term" value="P:protein localization to kinetochore"/>
    <property type="evidence" value="ECO:0007669"/>
    <property type="project" value="InterPro"/>
</dbReference>
<gene>
    <name evidence="2" type="primary">Knl1_1</name>
    <name evidence="2" type="ORF">PACPHI_R12486</name>
</gene>
<dbReference type="PANTHER" id="PTHR16520">
    <property type="entry name" value="KINETOCHORE SCAFFOLD 1"/>
    <property type="match status" value="1"/>
</dbReference>
<feature type="region of interest" description="Disordered" evidence="1">
    <location>
        <begin position="218"/>
        <end position="256"/>
    </location>
</feature>
<feature type="non-terminal residue" evidence="2">
    <location>
        <position position="437"/>
    </location>
</feature>
<dbReference type="PANTHER" id="PTHR16520:SF3">
    <property type="entry name" value="KINETOCHORE SCAFFOLD 1"/>
    <property type="match status" value="1"/>
</dbReference>
<evidence type="ECO:0000313" key="2">
    <source>
        <dbReference type="EMBL" id="NXI04795.1"/>
    </source>
</evidence>
<proteinExistence type="predicted"/>
<sequence length="437" mass="47567">QWHDVDHAAPRTDRQDTTLLFSEENEMEMTASHTAVISRNLRDHQPDRTEKIDFTSFLAKLNSSQGKAESSKELSLLSDPTNHPGPSLEQKEEATTVKKIDFNEFLLKLKSNNPAEIPDKENVCCVPSQGSGDVAQPSGEFGYSHELLDTCNVTKVFRGREGEMEMTKCEAADVRIPFPGGSVSSETVFRGDKTVVFFECDDMEMTGNYRDIIYEASTTEKNSGQNSERQEKPQPVRAVSKVLPTRGDSGRHFSMGKTGSLREYLKTPPSAHGLLQRGAEEPVWAGTSEAPKGSSQLSFFGEKSVVFPHGENMDMTGSCVMMVPDYSINVVLSQNKAAPGCFGQGGNETMSLGKGATVTTPAEQGGREAAVGGSTVSFALAEDMELTTTHTAQHRQPIPAIPADKTIVFAHDQEDMDITASHTVAVSKNIHGFEAQQ</sequence>
<dbReference type="Proteomes" id="UP000570547">
    <property type="component" value="Unassembled WGS sequence"/>
</dbReference>
<feature type="region of interest" description="Disordered" evidence="1">
    <location>
        <begin position="69"/>
        <end position="93"/>
    </location>
</feature>
<protein>
    <submittedName>
        <fullName evidence="2">KNL1 protein</fullName>
    </submittedName>
</protein>
<dbReference type="InterPro" id="IPR043651">
    <property type="entry name" value="KNL1_MELT_rpt"/>
</dbReference>
<keyword evidence="3" id="KW-1185">Reference proteome</keyword>
<name>A0A7K9Q046_9CORV</name>